<evidence type="ECO:0000313" key="2">
    <source>
        <dbReference type="EMBL" id="MFC3578723.1"/>
    </source>
</evidence>
<feature type="transmembrane region" description="Helical" evidence="1">
    <location>
        <begin position="101"/>
        <end position="131"/>
    </location>
</feature>
<keyword evidence="3" id="KW-1185">Reference proteome</keyword>
<dbReference type="EMBL" id="JBHRXP010000001">
    <property type="protein sequence ID" value="MFC3578723.1"/>
    <property type="molecule type" value="Genomic_DNA"/>
</dbReference>
<evidence type="ECO:0008006" key="4">
    <source>
        <dbReference type="Google" id="ProtNLM"/>
    </source>
</evidence>
<evidence type="ECO:0000313" key="3">
    <source>
        <dbReference type="Proteomes" id="UP001595713"/>
    </source>
</evidence>
<gene>
    <name evidence="2" type="ORF">ACFONA_00980</name>
</gene>
<comment type="caution">
    <text evidence="2">The sequence shown here is derived from an EMBL/GenBank/DDBJ whole genome shotgun (WGS) entry which is preliminary data.</text>
</comment>
<feature type="transmembrane region" description="Helical" evidence="1">
    <location>
        <begin position="199"/>
        <end position="217"/>
    </location>
</feature>
<reference evidence="3" key="1">
    <citation type="journal article" date="2019" name="Int. J. Syst. Evol. Microbiol.">
        <title>The Global Catalogue of Microorganisms (GCM) 10K type strain sequencing project: providing services to taxonomists for standard genome sequencing and annotation.</title>
        <authorList>
            <consortium name="The Broad Institute Genomics Platform"/>
            <consortium name="The Broad Institute Genome Sequencing Center for Infectious Disease"/>
            <person name="Wu L."/>
            <person name="Ma J."/>
        </authorList>
    </citation>
    <scope>NUCLEOTIDE SEQUENCE [LARGE SCALE GENOMIC DNA]</scope>
    <source>
        <strain evidence="3">KCTC 42739</strain>
    </source>
</reference>
<keyword evidence="1" id="KW-1133">Transmembrane helix</keyword>
<dbReference type="RefSeq" id="WP_261293864.1">
    <property type="nucleotide sequence ID" value="NZ_JANQBK010000004.1"/>
</dbReference>
<dbReference type="Proteomes" id="UP001595713">
    <property type="component" value="Unassembled WGS sequence"/>
</dbReference>
<keyword evidence="1" id="KW-0472">Membrane</keyword>
<keyword evidence="1" id="KW-0812">Transmembrane</keyword>
<feature type="transmembrane region" description="Helical" evidence="1">
    <location>
        <begin position="26"/>
        <end position="48"/>
    </location>
</feature>
<organism evidence="2 3">
    <name type="scientific">Sphingomonas hylomeconis</name>
    <dbReference type="NCBI Taxonomy" id="1395958"/>
    <lineage>
        <taxon>Bacteria</taxon>
        <taxon>Pseudomonadati</taxon>
        <taxon>Pseudomonadota</taxon>
        <taxon>Alphaproteobacteria</taxon>
        <taxon>Sphingomonadales</taxon>
        <taxon>Sphingomonadaceae</taxon>
        <taxon>Sphingomonas</taxon>
    </lineage>
</organism>
<sequence>MLIGFVPDSLAKMEAVRIGHRPPFPAILHIHALLMGSWLLVLMAQTTLMATARRTLHMQLGLAAFVLAPALVIAGFALIPAMDRPIADGVLHGPPAVAAQLRPVLAIVLDIMLLQLRIGIAFPLLIGIGLAVRRSRPSLHKRLMILGTATALPAATDRIQWLPSTMPGNPLTADLWPLLLIAPLFLWDLYRLGRIHHAYLLYFAVQLALAIPTHLLWGTAAWRGIALGLLRVEG</sequence>
<feature type="transmembrane region" description="Helical" evidence="1">
    <location>
        <begin position="60"/>
        <end position="81"/>
    </location>
</feature>
<name>A0ABV7SPR6_9SPHN</name>
<accession>A0ABV7SPR6</accession>
<protein>
    <recommendedName>
        <fullName evidence="4">Cytochrome b561 bacterial/Ni-hydrogenase domain-containing protein</fullName>
    </recommendedName>
</protein>
<proteinExistence type="predicted"/>
<evidence type="ECO:0000256" key="1">
    <source>
        <dbReference type="SAM" id="Phobius"/>
    </source>
</evidence>